<evidence type="ECO:0000256" key="1">
    <source>
        <dbReference type="SAM" id="MobiDB-lite"/>
    </source>
</evidence>
<dbReference type="InterPro" id="IPR021451">
    <property type="entry name" value="DUF3102"/>
</dbReference>
<dbReference type="AlphaFoldDB" id="A0A7C6Z635"/>
<protein>
    <submittedName>
        <fullName evidence="2">DUF3102 domain-containing protein</fullName>
    </submittedName>
</protein>
<dbReference type="Proteomes" id="UP000553059">
    <property type="component" value="Unassembled WGS sequence"/>
</dbReference>
<sequence>MNASSTERTPLVIAAEINAINQESRRMLLKNAIEVGRRLKEAKELLNHGEWLKWLKESVNYSKSTAENLMNLYKEYGPKLLSLADDDLNSQTFGNLTYSQALLLLGLPEEEREEFAVQNDVGNMTARQLSQAVKEQRAPTPAKEQPQSQAEPQSKLQVESPARPTPQNSGDIQIQYVTRTVKPRRESSTKNESAPATAPATAPSLVMNYEEKCTACCQTIADAFQELLNALKQLARIDPQTKEKCSQNAGQLASYMVERLKDWPPIVTTNMKGVQTYSTYEWR</sequence>
<reference evidence="2 3" key="1">
    <citation type="journal article" date="2020" name="Biotechnol. Biofuels">
        <title>New insights from the biogas microbiome by comprehensive genome-resolved metagenomics of nearly 1600 species originating from multiple anaerobic digesters.</title>
        <authorList>
            <person name="Campanaro S."/>
            <person name="Treu L."/>
            <person name="Rodriguez-R L.M."/>
            <person name="Kovalovszki A."/>
            <person name="Ziels R.M."/>
            <person name="Maus I."/>
            <person name="Zhu X."/>
            <person name="Kougias P.G."/>
            <person name="Basile A."/>
            <person name="Luo G."/>
            <person name="Schluter A."/>
            <person name="Konstantinidis K.T."/>
            <person name="Angelidaki I."/>
        </authorList>
    </citation>
    <scope>NUCLEOTIDE SEQUENCE [LARGE SCALE GENOMIC DNA]</scope>
    <source>
        <strain evidence="2">AS05jafATM_4</strain>
    </source>
</reference>
<evidence type="ECO:0000313" key="3">
    <source>
        <dbReference type="Proteomes" id="UP000553059"/>
    </source>
</evidence>
<evidence type="ECO:0000313" key="2">
    <source>
        <dbReference type="EMBL" id="HHY28163.1"/>
    </source>
</evidence>
<comment type="caution">
    <text evidence="2">The sequence shown here is derived from an EMBL/GenBank/DDBJ whole genome shotgun (WGS) entry which is preliminary data.</text>
</comment>
<dbReference type="Pfam" id="PF11300">
    <property type="entry name" value="DUF3102"/>
    <property type="match status" value="1"/>
</dbReference>
<name>A0A7C6Z635_9FIRM</name>
<gene>
    <name evidence="2" type="ORF">GX523_15720</name>
</gene>
<accession>A0A7C6Z635</accession>
<organism evidence="2 3">
    <name type="scientific">Desulfitobacterium dehalogenans</name>
    <dbReference type="NCBI Taxonomy" id="36854"/>
    <lineage>
        <taxon>Bacteria</taxon>
        <taxon>Bacillati</taxon>
        <taxon>Bacillota</taxon>
        <taxon>Clostridia</taxon>
        <taxon>Eubacteriales</taxon>
        <taxon>Desulfitobacteriaceae</taxon>
        <taxon>Desulfitobacterium</taxon>
    </lineage>
</organism>
<feature type="compositionally biased region" description="Polar residues" evidence="1">
    <location>
        <begin position="145"/>
        <end position="157"/>
    </location>
</feature>
<feature type="compositionally biased region" description="Polar residues" evidence="1">
    <location>
        <begin position="165"/>
        <end position="178"/>
    </location>
</feature>
<dbReference type="EMBL" id="DUTF01000339">
    <property type="protein sequence ID" value="HHY28163.1"/>
    <property type="molecule type" value="Genomic_DNA"/>
</dbReference>
<feature type="region of interest" description="Disordered" evidence="1">
    <location>
        <begin position="129"/>
        <end position="200"/>
    </location>
</feature>
<proteinExistence type="predicted"/>